<evidence type="ECO:0000256" key="12">
    <source>
        <dbReference type="PIRSR" id="PIRSR006621-2"/>
    </source>
</evidence>
<comment type="catalytic activity">
    <reaction evidence="9">
        <text>5,6-dihydrouridine(20a) in tRNA + NADP(+) = uridine(20a) in tRNA + NADPH + H(+)</text>
        <dbReference type="Rhea" id="RHEA:53344"/>
        <dbReference type="Rhea" id="RHEA-COMP:13535"/>
        <dbReference type="Rhea" id="RHEA-COMP:13536"/>
        <dbReference type="ChEBI" id="CHEBI:15378"/>
        <dbReference type="ChEBI" id="CHEBI:57783"/>
        <dbReference type="ChEBI" id="CHEBI:58349"/>
        <dbReference type="ChEBI" id="CHEBI:65315"/>
        <dbReference type="ChEBI" id="CHEBI:74443"/>
    </reaction>
</comment>
<evidence type="ECO:0000259" key="13">
    <source>
        <dbReference type="Pfam" id="PF01207"/>
    </source>
</evidence>
<feature type="active site" description="Proton donor" evidence="9 11">
    <location>
        <position position="95"/>
    </location>
</feature>
<accession>A0A4R9LLX6</accession>
<dbReference type="Gene3D" id="1.20.120.1460">
    <property type="match status" value="1"/>
</dbReference>
<dbReference type="SUPFAM" id="SSF51395">
    <property type="entry name" value="FMN-linked oxidoreductases"/>
    <property type="match status" value="1"/>
</dbReference>
<keyword evidence="8 9" id="KW-0560">Oxidoreductase</keyword>
<evidence type="ECO:0000256" key="4">
    <source>
        <dbReference type="ARBA" id="ARBA00022643"/>
    </source>
</evidence>
<dbReference type="InterPro" id="IPR001269">
    <property type="entry name" value="DUS_fam"/>
</dbReference>
<comment type="similarity">
    <text evidence="9">Belongs to the Dus family. DusA subfamily.</text>
</comment>
<dbReference type="Gene3D" id="3.20.20.70">
    <property type="entry name" value="Aldolase class I"/>
    <property type="match status" value="1"/>
</dbReference>
<feature type="binding site" evidence="9 12">
    <location>
        <position position="134"/>
    </location>
    <ligand>
        <name>FMN</name>
        <dbReference type="ChEBI" id="CHEBI:58210"/>
    </ligand>
</feature>
<evidence type="ECO:0000256" key="2">
    <source>
        <dbReference type="ARBA" id="ARBA00022555"/>
    </source>
</evidence>
<feature type="binding site" evidence="9 12">
    <location>
        <begin position="228"/>
        <end position="229"/>
    </location>
    <ligand>
        <name>FMN</name>
        <dbReference type="ChEBI" id="CHEBI:58210"/>
    </ligand>
</feature>
<evidence type="ECO:0000256" key="8">
    <source>
        <dbReference type="ARBA" id="ARBA00023002"/>
    </source>
</evidence>
<comment type="caution">
    <text evidence="9">Lacks conserved residue(s) required for the propagation of feature annotation.</text>
</comment>
<dbReference type="EMBL" id="RQHV01000062">
    <property type="protein sequence ID" value="TGN07174.1"/>
    <property type="molecule type" value="Genomic_DNA"/>
</dbReference>
<organism evidence="14 15">
    <name type="scientific">Leptospira ilyithenensis</name>
    <dbReference type="NCBI Taxonomy" id="2484901"/>
    <lineage>
        <taxon>Bacteria</taxon>
        <taxon>Pseudomonadati</taxon>
        <taxon>Spirochaetota</taxon>
        <taxon>Spirochaetia</taxon>
        <taxon>Leptospirales</taxon>
        <taxon>Leptospiraceae</taxon>
        <taxon>Leptospira</taxon>
    </lineage>
</organism>
<keyword evidence="12" id="KW-0547">Nucleotide-binding</keyword>
<protein>
    <recommendedName>
        <fullName evidence="9">tRNA-dihydrouridine(20/20a) synthase</fullName>
        <ecNumber evidence="9">1.3.1.91</ecNumber>
    </recommendedName>
    <alternativeName>
        <fullName evidence="9">DusA-like U20-specific dihydrouridine synthase</fullName>
        <shortName evidence="9">U20-specific Dus</shortName>
    </alternativeName>
</protein>
<name>A0A4R9LLX6_9LEPT</name>
<dbReference type="AlphaFoldDB" id="A0A4R9LLX6"/>
<evidence type="ECO:0000256" key="1">
    <source>
        <dbReference type="ARBA" id="ARBA00001917"/>
    </source>
</evidence>
<comment type="catalytic activity">
    <reaction evidence="9">
        <text>5,6-dihydrouridine(20) in tRNA + NAD(+) = uridine(20) in tRNA + NADH + H(+)</text>
        <dbReference type="Rhea" id="RHEA:53340"/>
        <dbReference type="Rhea" id="RHEA-COMP:13533"/>
        <dbReference type="Rhea" id="RHEA-COMP:13534"/>
        <dbReference type="ChEBI" id="CHEBI:15378"/>
        <dbReference type="ChEBI" id="CHEBI:57540"/>
        <dbReference type="ChEBI" id="CHEBI:57945"/>
        <dbReference type="ChEBI" id="CHEBI:65315"/>
        <dbReference type="ChEBI" id="CHEBI:74443"/>
        <dbReference type="EC" id="1.3.1.91"/>
    </reaction>
</comment>
<dbReference type="GO" id="GO:0050660">
    <property type="term" value="F:flavin adenine dinucleotide binding"/>
    <property type="evidence" value="ECO:0007669"/>
    <property type="project" value="InterPro"/>
</dbReference>
<dbReference type="GO" id="GO:0000049">
    <property type="term" value="F:tRNA binding"/>
    <property type="evidence" value="ECO:0007669"/>
    <property type="project" value="UniProtKB-UniRule"/>
</dbReference>
<evidence type="ECO:0000313" key="14">
    <source>
        <dbReference type="EMBL" id="TGN07174.1"/>
    </source>
</evidence>
<dbReference type="CDD" id="cd02801">
    <property type="entry name" value="DUS_like_FMN"/>
    <property type="match status" value="1"/>
</dbReference>
<comment type="function">
    <text evidence="9">Catalyzes the synthesis of 5,6-dihydrouridine (D), a modified base found in the D-loop of most tRNAs, via the reduction of the C5-C6 double bond in target uridines. Specifically modifies U20 and U20a in tRNAs.</text>
</comment>
<dbReference type="InterPro" id="IPR035587">
    <property type="entry name" value="DUS-like_FMN-bd"/>
</dbReference>
<keyword evidence="15" id="KW-1185">Reference proteome</keyword>
<sequence>MTPNYRLSVAPMMDWTDRHYRYFMRLITKKTLLYTEMVTTGAILRGKNRDRYLKFSHEEFPLALQLGGDDPNDLAECAKIGEDYGYSEINLNVGCPSDRVQNGSFGACLMKEPDKVARLVSAMKSSTALPITVKHRIGVNGKESLEDLLHFVKSIRSAGVDRIIIHARIAILEGLSPAENRTVPPLRYNDVYAVKDEFPELSVTINGGIKSLEDSGKEFSRVDGVMIGRAAYENPYLFADADSLFWDTPSPGLSRLEILERLKDYLREMEKEKIRPHSILRHTLGLYHGNPGAKVYRRFLSENMHKPNANYTIIDELIGKAKEHQSHIL</sequence>
<comment type="catalytic activity">
    <reaction evidence="9">
        <text>5,6-dihydrouridine(20) in tRNA + NADP(+) = uridine(20) in tRNA + NADPH + H(+)</text>
        <dbReference type="Rhea" id="RHEA:53336"/>
        <dbReference type="Rhea" id="RHEA-COMP:13533"/>
        <dbReference type="Rhea" id="RHEA-COMP:13534"/>
        <dbReference type="ChEBI" id="CHEBI:15378"/>
        <dbReference type="ChEBI" id="CHEBI:57783"/>
        <dbReference type="ChEBI" id="CHEBI:58349"/>
        <dbReference type="ChEBI" id="CHEBI:65315"/>
        <dbReference type="ChEBI" id="CHEBI:74443"/>
        <dbReference type="EC" id="1.3.1.91"/>
    </reaction>
</comment>
<dbReference type="InterPro" id="IPR018517">
    <property type="entry name" value="tRNA_hU_synthase_CS"/>
</dbReference>
<dbReference type="EC" id="1.3.1.91" evidence="9"/>
<keyword evidence="5 9" id="KW-0819">tRNA processing</keyword>
<comment type="caution">
    <text evidence="14">The sequence shown here is derived from an EMBL/GenBank/DDBJ whole genome shotgun (WGS) entry which is preliminary data.</text>
</comment>
<keyword evidence="3 9" id="KW-0285">Flavoprotein</keyword>
<keyword evidence="2 9" id="KW-0820">tRNA-binding</keyword>
<evidence type="ECO:0000256" key="3">
    <source>
        <dbReference type="ARBA" id="ARBA00022630"/>
    </source>
</evidence>
<feature type="binding site" evidence="9 12">
    <location>
        <begin position="206"/>
        <end position="208"/>
    </location>
    <ligand>
        <name>FMN</name>
        <dbReference type="ChEBI" id="CHEBI:58210"/>
    </ligand>
</feature>
<dbReference type="PROSITE" id="PS01136">
    <property type="entry name" value="UPF0034"/>
    <property type="match status" value="1"/>
</dbReference>
<dbReference type="GO" id="GO:0010181">
    <property type="term" value="F:FMN binding"/>
    <property type="evidence" value="ECO:0007669"/>
    <property type="project" value="UniProtKB-UniRule"/>
</dbReference>
<feature type="site" description="Interacts with tRNA; defines subfamily-specific binding signature" evidence="9">
    <location>
        <position position="297"/>
    </location>
</feature>
<feature type="site" description="Interacts with tRNA" evidence="9">
    <location>
        <position position="92"/>
    </location>
</feature>
<feature type="binding site" evidence="9 12">
    <location>
        <position position="65"/>
    </location>
    <ligand>
        <name>FMN</name>
        <dbReference type="ChEBI" id="CHEBI:58210"/>
    </ligand>
</feature>
<keyword evidence="4 9" id="KW-0288">FMN</keyword>
<dbReference type="NCBIfam" id="TIGR00742">
    <property type="entry name" value="yjbN"/>
    <property type="match status" value="1"/>
</dbReference>
<dbReference type="Proteomes" id="UP000298264">
    <property type="component" value="Unassembled WGS sequence"/>
</dbReference>
<dbReference type="HAMAP" id="MF_02041">
    <property type="entry name" value="DusA_subfam"/>
    <property type="match status" value="1"/>
</dbReference>
<feature type="binding site" evidence="9 12">
    <location>
        <begin position="11"/>
        <end position="13"/>
    </location>
    <ligand>
        <name>FMN</name>
        <dbReference type="ChEBI" id="CHEBI:58210"/>
    </ligand>
</feature>
<feature type="site" description="Interacts with tRNA" evidence="9">
    <location>
        <position position="181"/>
    </location>
</feature>
<dbReference type="InterPro" id="IPR004653">
    <property type="entry name" value="DusA"/>
</dbReference>
<dbReference type="RefSeq" id="WP_135765892.1">
    <property type="nucleotide sequence ID" value="NZ_RQHV01000062.1"/>
</dbReference>
<keyword evidence="7 9" id="KW-0694">RNA-binding</keyword>
<dbReference type="NCBIfam" id="NF008774">
    <property type="entry name" value="PRK11815.1"/>
    <property type="match status" value="1"/>
</dbReference>
<dbReference type="GO" id="GO:0102264">
    <property type="term" value="F:tRNA-dihydrouridine20 synthase activity"/>
    <property type="evidence" value="ECO:0007669"/>
    <property type="project" value="UniProtKB-EC"/>
</dbReference>
<feature type="domain" description="DUS-like FMN-binding" evidence="13">
    <location>
        <begin position="9"/>
        <end position="309"/>
    </location>
</feature>
<proteinExistence type="inferred from homology"/>
<dbReference type="PANTHER" id="PTHR42907">
    <property type="entry name" value="FMN-LINKED OXIDOREDUCTASES SUPERFAMILY PROTEIN"/>
    <property type="match status" value="1"/>
</dbReference>
<comment type="cofactor">
    <cofactor evidence="1 9 10 12">
        <name>FMN</name>
        <dbReference type="ChEBI" id="CHEBI:58210"/>
    </cofactor>
</comment>
<dbReference type="Pfam" id="PF01207">
    <property type="entry name" value="Dus"/>
    <property type="match status" value="1"/>
</dbReference>
<evidence type="ECO:0000256" key="11">
    <source>
        <dbReference type="PIRSR" id="PIRSR006621-1"/>
    </source>
</evidence>
<evidence type="ECO:0000313" key="15">
    <source>
        <dbReference type="Proteomes" id="UP000298264"/>
    </source>
</evidence>
<dbReference type="PANTHER" id="PTHR42907:SF1">
    <property type="entry name" value="FMN-LINKED OXIDOREDUCTASES SUPERFAMILY PROTEIN"/>
    <property type="match status" value="1"/>
</dbReference>
<dbReference type="OrthoDB" id="9764501at2"/>
<comment type="catalytic activity">
    <reaction evidence="9">
        <text>5,6-dihydrouridine(20a) in tRNA + NAD(+) = uridine(20a) in tRNA + NADH + H(+)</text>
        <dbReference type="Rhea" id="RHEA:53348"/>
        <dbReference type="Rhea" id="RHEA-COMP:13535"/>
        <dbReference type="Rhea" id="RHEA-COMP:13536"/>
        <dbReference type="ChEBI" id="CHEBI:15378"/>
        <dbReference type="ChEBI" id="CHEBI:57540"/>
        <dbReference type="ChEBI" id="CHEBI:57945"/>
        <dbReference type="ChEBI" id="CHEBI:65315"/>
        <dbReference type="ChEBI" id="CHEBI:74443"/>
    </reaction>
</comment>
<gene>
    <name evidence="14" type="primary">dusA</name>
    <name evidence="14" type="ORF">EHS11_18900</name>
</gene>
<evidence type="ECO:0000256" key="9">
    <source>
        <dbReference type="HAMAP-Rule" id="MF_02041"/>
    </source>
</evidence>
<dbReference type="InterPro" id="IPR013785">
    <property type="entry name" value="Aldolase_TIM"/>
</dbReference>
<evidence type="ECO:0000256" key="6">
    <source>
        <dbReference type="ARBA" id="ARBA00022857"/>
    </source>
</evidence>
<keyword evidence="6 9" id="KW-0521">NADP</keyword>
<dbReference type="PIRSF" id="PIRSF006621">
    <property type="entry name" value="Dus"/>
    <property type="match status" value="1"/>
</dbReference>
<evidence type="ECO:0000256" key="7">
    <source>
        <dbReference type="ARBA" id="ARBA00022884"/>
    </source>
</evidence>
<comment type="similarity">
    <text evidence="10">Belongs to the dus family.</text>
</comment>
<reference evidence="14" key="1">
    <citation type="journal article" date="2019" name="PLoS Negl. Trop. Dis.">
        <title>Revisiting the worldwide diversity of Leptospira species in the environment.</title>
        <authorList>
            <person name="Vincent A.T."/>
            <person name="Schiettekatte O."/>
            <person name="Bourhy P."/>
            <person name="Veyrier F.J."/>
            <person name="Picardeau M."/>
        </authorList>
    </citation>
    <scope>NUCLEOTIDE SEQUENCE [LARGE SCALE GENOMIC DNA]</scope>
    <source>
        <strain evidence="14">201400974</strain>
    </source>
</reference>
<dbReference type="GO" id="GO:0102266">
    <property type="term" value="F:tRNA-dihydrouridine20a synthase activity"/>
    <property type="evidence" value="ECO:0007669"/>
    <property type="project" value="RHEA"/>
</dbReference>
<feature type="binding site" evidence="9 12">
    <location>
        <position position="166"/>
    </location>
    <ligand>
        <name>FMN</name>
        <dbReference type="ChEBI" id="CHEBI:58210"/>
    </ligand>
</feature>
<evidence type="ECO:0000256" key="5">
    <source>
        <dbReference type="ARBA" id="ARBA00022694"/>
    </source>
</evidence>
<evidence type="ECO:0000256" key="10">
    <source>
        <dbReference type="PIRNR" id="PIRNR006621"/>
    </source>
</evidence>